<dbReference type="AlphaFoldDB" id="A0A090I4P5"/>
<name>A0A090I4P5_METFO</name>
<gene>
    <name evidence="1" type="ORF">DSM1535_0428</name>
</gene>
<dbReference type="RefSeq" id="WP_048072090.1">
    <property type="nucleotide sequence ID" value="NZ_JARVXG010000051.1"/>
</dbReference>
<protein>
    <submittedName>
        <fullName evidence="1">Uncharacterized protein</fullName>
    </submittedName>
</protein>
<organism evidence="1">
    <name type="scientific">Methanobacterium formicicum</name>
    <dbReference type="NCBI Taxonomy" id="2162"/>
    <lineage>
        <taxon>Archaea</taxon>
        <taxon>Methanobacteriati</taxon>
        <taxon>Methanobacteriota</taxon>
        <taxon>Methanomada group</taxon>
        <taxon>Methanobacteria</taxon>
        <taxon>Methanobacteriales</taxon>
        <taxon>Methanobacteriaceae</taxon>
        <taxon>Methanobacterium</taxon>
    </lineage>
</organism>
<accession>A0A090I4P5</accession>
<proteinExistence type="predicted"/>
<dbReference type="KEGG" id="mfi:DSM1535_0428"/>
<evidence type="ECO:0000313" key="1">
    <source>
        <dbReference type="EMBL" id="CEA12790.1"/>
    </source>
</evidence>
<dbReference type="EMBL" id="LN515531">
    <property type="protein sequence ID" value="CEA12790.1"/>
    <property type="molecule type" value="Genomic_DNA"/>
</dbReference>
<sequence>MVNPRVKEVLMNLKTMDTCTDLTLTCNDNKFQLFYKGKQLGDDLTQADLRAISKNALDLNIVQHVDVSNLLYNERIQNVAGFIKIEDDVARAFLHVIHRMKFQKPAAISTSRAEVAT</sequence>
<dbReference type="PATRIC" id="fig|2162.9.peg.446"/>
<reference evidence="1" key="1">
    <citation type="submission" date="2014-08" db="EMBL/GenBank/DDBJ databases">
        <authorList>
            <person name="Wibberg D."/>
        </authorList>
    </citation>
    <scope>NUCLEOTIDE SEQUENCE</scope>
</reference>